<keyword evidence="13" id="KW-0576">Peroxisome</keyword>
<dbReference type="GO" id="GO:0004842">
    <property type="term" value="F:ubiquitin-protein transferase activity"/>
    <property type="evidence" value="ECO:0007669"/>
    <property type="project" value="TreeGrafter"/>
</dbReference>
<name>A0A8J4PMI7_9MYCE</name>
<dbReference type="Gene3D" id="3.30.40.10">
    <property type="entry name" value="Zinc/RING finger domain, C3HC4 (zinc finger)"/>
    <property type="match status" value="1"/>
</dbReference>
<keyword evidence="6" id="KW-0479">Metal-binding</keyword>
<gene>
    <name evidence="17" type="ORF">CYY_009116</name>
</gene>
<evidence type="ECO:0000313" key="18">
    <source>
        <dbReference type="Proteomes" id="UP000695562"/>
    </source>
</evidence>
<organism evidence="17 18">
    <name type="scientific">Polysphondylium violaceum</name>
    <dbReference type="NCBI Taxonomy" id="133409"/>
    <lineage>
        <taxon>Eukaryota</taxon>
        <taxon>Amoebozoa</taxon>
        <taxon>Evosea</taxon>
        <taxon>Eumycetozoa</taxon>
        <taxon>Dictyostelia</taxon>
        <taxon>Dictyosteliales</taxon>
        <taxon>Dictyosteliaceae</taxon>
        <taxon>Polysphondylium</taxon>
    </lineage>
</organism>
<dbReference type="GO" id="GO:0008270">
    <property type="term" value="F:zinc ion binding"/>
    <property type="evidence" value="ECO:0007669"/>
    <property type="project" value="UniProtKB-KW"/>
</dbReference>
<keyword evidence="18" id="KW-1185">Reference proteome</keyword>
<dbReference type="InterPro" id="IPR017375">
    <property type="entry name" value="PEX12"/>
</dbReference>
<comment type="function">
    <text evidence="15">Component of a retrotranslocation channel required for peroxisome organization by mediating export of the PEX5 receptor from peroxisomes to the cytosol, thereby promoting PEX5 recycling. The retrotranslocation channel is composed of PEX2, PEX10 and PEX12; each subunit contributing transmembrane segments that coassemble into an open channel that specifically allows the passage of PEX5 through the peroxisomal membrane. PEX12 also regulates PEX5 recycling by activating the E3 ubiquitin-protein ligase activity of PEX10. When PEX5 recycling is compromised, PEX12 stimulates PEX10-mediated polyubiquitination of PEX5, leading to its subsequent degradation.</text>
</comment>
<dbReference type="InterPro" id="IPR013083">
    <property type="entry name" value="Znf_RING/FYVE/PHD"/>
</dbReference>
<evidence type="ECO:0000256" key="4">
    <source>
        <dbReference type="ARBA" id="ARBA00022448"/>
    </source>
</evidence>
<accession>A0A8J4PMI7</accession>
<dbReference type="PANTHER" id="PTHR12888">
    <property type="entry name" value="PEROXISOME ASSEMBLY PROTEIN 12 PEROXIN-12"/>
    <property type="match status" value="1"/>
</dbReference>
<keyword evidence="8" id="KW-0833">Ubl conjugation pathway</keyword>
<dbReference type="SUPFAM" id="SSF57850">
    <property type="entry name" value="RING/U-box"/>
    <property type="match status" value="1"/>
</dbReference>
<dbReference type="Proteomes" id="UP000695562">
    <property type="component" value="Unassembled WGS sequence"/>
</dbReference>
<reference evidence="17" key="1">
    <citation type="submission" date="2020-01" db="EMBL/GenBank/DDBJ databases">
        <title>Development of genomics and gene disruption for Polysphondylium violaceum indicates a role for the polyketide synthase stlB in stalk morphogenesis.</title>
        <authorList>
            <person name="Narita B."/>
            <person name="Kawabe Y."/>
            <person name="Kin K."/>
            <person name="Saito T."/>
            <person name="Gibbs R."/>
            <person name="Kuspa A."/>
            <person name="Muzny D."/>
            <person name="Queller D."/>
            <person name="Richards S."/>
            <person name="Strassman J."/>
            <person name="Sucgang R."/>
            <person name="Worley K."/>
            <person name="Schaap P."/>
        </authorList>
    </citation>
    <scope>NUCLEOTIDE SEQUENCE</scope>
    <source>
        <strain evidence="17">QSvi11</strain>
    </source>
</reference>
<dbReference type="OrthoDB" id="107372at2759"/>
<comment type="caution">
    <text evidence="17">The sequence shown here is derived from an EMBL/GenBank/DDBJ whole genome shotgun (WGS) entry which is preliminary data.</text>
</comment>
<evidence type="ECO:0000313" key="17">
    <source>
        <dbReference type="EMBL" id="KAF2069560.1"/>
    </source>
</evidence>
<keyword evidence="5" id="KW-0812">Transmembrane</keyword>
<evidence type="ECO:0000256" key="7">
    <source>
        <dbReference type="ARBA" id="ARBA00022771"/>
    </source>
</evidence>
<evidence type="ECO:0000256" key="10">
    <source>
        <dbReference type="ARBA" id="ARBA00022927"/>
    </source>
</evidence>
<keyword evidence="7" id="KW-0863">Zinc-finger</keyword>
<evidence type="ECO:0000256" key="1">
    <source>
        <dbReference type="ARBA" id="ARBA00004585"/>
    </source>
</evidence>
<dbReference type="Pfam" id="PF04757">
    <property type="entry name" value="Pex2_Pex12"/>
    <property type="match status" value="1"/>
</dbReference>
<comment type="pathway">
    <text evidence="2">Protein modification; protein ubiquitination.</text>
</comment>
<evidence type="ECO:0000256" key="3">
    <source>
        <dbReference type="ARBA" id="ARBA00008704"/>
    </source>
</evidence>
<evidence type="ECO:0000256" key="2">
    <source>
        <dbReference type="ARBA" id="ARBA00004906"/>
    </source>
</evidence>
<keyword evidence="9" id="KW-0862">Zinc</keyword>
<feature type="domain" description="Pex N-terminal" evidence="16">
    <location>
        <begin position="24"/>
        <end position="360"/>
    </location>
</feature>
<dbReference type="FunFam" id="3.30.40.10:FF:000357">
    <property type="entry name" value="Peroxisome biogenesis protein 12"/>
    <property type="match status" value="1"/>
</dbReference>
<evidence type="ECO:0000256" key="5">
    <source>
        <dbReference type="ARBA" id="ARBA00022692"/>
    </source>
</evidence>
<evidence type="ECO:0000256" key="9">
    <source>
        <dbReference type="ARBA" id="ARBA00022833"/>
    </source>
</evidence>
<keyword evidence="11" id="KW-1133">Transmembrane helix</keyword>
<dbReference type="GO" id="GO:0016558">
    <property type="term" value="P:protein import into peroxisome matrix"/>
    <property type="evidence" value="ECO:0007669"/>
    <property type="project" value="InterPro"/>
</dbReference>
<evidence type="ECO:0000256" key="8">
    <source>
        <dbReference type="ARBA" id="ARBA00022786"/>
    </source>
</evidence>
<dbReference type="InterPro" id="IPR006845">
    <property type="entry name" value="Pex_N"/>
</dbReference>
<dbReference type="CDD" id="cd16451">
    <property type="entry name" value="mRING_PEX12"/>
    <property type="match status" value="1"/>
</dbReference>
<dbReference type="GO" id="GO:0006513">
    <property type="term" value="P:protein monoubiquitination"/>
    <property type="evidence" value="ECO:0007669"/>
    <property type="project" value="TreeGrafter"/>
</dbReference>
<evidence type="ECO:0000256" key="14">
    <source>
        <dbReference type="ARBA" id="ARBA00029692"/>
    </source>
</evidence>
<protein>
    <recommendedName>
        <fullName evidence="14">Peroxin-12</fullName>
    </recommendedName>
</protein>
<dbReference type="GO" id="GO:0005778">
    <property type="term" value="C:peroxisomal membrane"/>
    <property type="evidence" value="ECO:0007669"/>
    <property type="project" value="UniProtKB-SubCell"/>
</dbReference>
<comment type="similarity">
    <text evidence="3">Belongs to the pex2/pex10/pex12 family.</text>
</comment>
<evidence type="ECO:0000256" key="12">
    <source>
        <dbReference type="ARBA" id="ARBA00023136"/>
    </source>
</evidence>
<proteinExistence type="inferred from homology"/>
<evidence type="ECO:0000256" key="6">
    <source>
        <dbReference type="ARBA" id="ARBA00022723"/>
    </source>
</evidence>
<comment type="subcellular location">
    <subcellularLocation>
        <location evidence="1">Peroxisome membrane</location>
        <topology evidence="1">Multi-pass membrane protein</topology>
    </subcellularLocation>
</comment>
<dbReference type="PANTHER" id="PTHR12888:SF0">
    <property type="entry name" value="PEROXISOME ASSEMBLY PROTEIN 12"/>
    <property type="match status" value="1"/>
</dbReference>
<evidence type="ECO:0000259" key="16">
    <source>
        <dbReference type="Pfam" id="PF04757"/>
    </source>
</evidence>
<keyword evidence="12" id="KW-0472">Membrane</keyword>
<dbReference type="GO" id="GO:1990429">
    <property type="term" value="C:peroxisomal importomer complex"/>
    <property type="evidence" value="ECO:0007669"/>
    <property type="project" value="TreeGrafter"/>
</dbReference>
<dbReference type="EMBL" id="AJWJ01000639">
    <property type="protein sequence ID" value="KAF2069560.1"/>
    <property type="molecule type" value="Genomic_DNA"/>
</dbReference>
<keyword evidence="10" id="KW-0653">Protein transport</keyword>
<evidence type="ECO:0000256" key="15">
    <source>
        <dbReference type="ARBA" id="ARBA00045862"/>
    </source>
</evidence>
<dbReference type="AlphaFoldDB" id="A0A8J4PMI7"/>
<sequence length="447" mass="52181">MFLFNFNNGDPNRPSFFEMFAQFQMMPSFKPALKYIFNVLSQRHPKLRYVVKYYDEAFYSMLLLLEYHYLKYYESSFSENFYNLKRIKSSIDEKNGGSNETFFSILKQLVSTPNIEQPEVLTKSQILKKSLSMLKRSKAAAKANASQDMSIKHHDRKLSLVFLVLIPYIKTKLDDYYRRESDPLSELGLLDEDEQLDHIDQGNQLGPVDSIENNNNNSSSQTVHNIILAYTSQKIIQLKKSSLSKKLKKVFLKSYPFINALYESLFFIYQLLYLYEYTNFYTPFLHLQQINLKRLTHNDIENHNTAIANRRRDRINFVKNWYFSKLFIQIVKVLDSILDCSKYILPGSIFLFKSLEWWYSENRISAPSLPIPAPPTPAKRAPGGLAIPQDKTMCPLCLKKRTNPTICGSGFVFCYPCIFTYVTDHSKCPITFLPATTETLRKIYETE</sequence>
<evidence type="ECO:0000256" key="13">
    <source>
        <dbReference type="ARBA" id="ARBA00023140"/>
    </source>
</evidence>
<keyword evidence="4" id="KW-0813">Transport</keyword>
<evidence type="ECO:0000256" key="11">
    <source>
        <dbReference type="ARBA" id="ARBA00022989"/>
    </source>
</evidence>